<accession>A0ABY2QDL2</accession>
<evidence type="ECO:0000256" key="1">
    <source>
        <dbReference type="SAM" id="MobiDB-lite"/>
    </source>
</evidence>
<dbReference type="Proteomes" id="UP000306441">
    <property type="component" value="Unassembled WGS sequence"/>
</dbReference>
<organism evidence="2 3">
    <name type="scientific">Ollibium composti</name>
    <dbReference type="NCBI Taxonomy" id="2675109"/>
    <lineage>
        <taxon>Bacteria</taxon>
        <taxon>Pseudomonadati</taxon>
        <taxon>Pseudomonadota</taxon>
        <taxon>Alphaproteobacteria</taxon>
        <taxon>Hyphomicrobiales</taxon>
        <taxon>Phyllobacteriaceae</taxon>
        <taxon>Ollibium</taxon>
    </lineage>
</organism>
<feature type="region of interest" description="Disordered" evidence="1">
    <location>
        <begin position="1"/>
        <end position="27"/>
    </location>
</feature>
<feature type="compositionally biased region" description="Polar residues" evidence="1">
    <location>
        <begin position="1"/>
        <end position="17"/>
    </location>
</feature>
<comment type="caution">
    <text evidence="2">The sequence shown here is derived from an EMBL/GenBank/DDBJ whole genome shotgun (WGS) entry which is preliminary data.</text>
</comment>
<evidence type="ECO:0008006" key="4">
    <source>
        <dbReference type="Google" id="ProtNLM"/>
    </source>
</evidence>
<dbReference type="InterPro" id="IPR037002">
    <property type="entry name" value="Microviridae_protein_F_sf"/>
</dbReference>
<gene>
    <name evidence="2" type="ORF">E6C48_02925</name>
</gene>
<sequence length="555" mass="61000">MKAPNSISNARMNTQPLRTPRTMRRQSARGITSLPAGKMVPIAAFPLLREDGIRSGRLRFSFEMMETAEVLMNAVNVRVMAYLVPNLAFERFNGSMDQLNRSYEGKPPVEGAAVVPFFSVGPMAGGAGSRPVYRHLGLHVRDGQVVNAAYAEAYNTIWNFRAKNRSPDLALREIYESSLAPAFWTHEQFRHIVPDFDQAVIDGEVPLNVVNSKMPVKGLALTGAAQPVSTGMGGRESGGGGVYETYPAGYAVSGYGDAPGTGLSTVAIRAAAQGVPDIWAELQDNGITVSLSNIELARKTQAFARLRQQYNQHDDWIINLLMDGISIPEQALTQPMLLADKTTIFGMAKRYASDAGNLTESVVNGATFVDMSIQTPRIGTGGIVMVVAEITPDQLFERQEDPYLVTTSVDQLPQYLRDTLDPEKVDVVKNSRIDVDHDAPDATFGYEPLNARWNIDAPRVGGRFYRPEVDAGFDEDRQRIWAVETQNPTLSTDFYLCTTMHTKPFVVTNQDPFEVVTQGDVFIEGNTVFGGHLVEATDDYEKVLAVAPQERVEKA</sequence>
<evidence type="ECO:0000313" key="3">
    <source>
        <dbReference type="Proteomes" id="UP000306441"/>
    </source>
</evidence>
<keyword evidence="3" id="KW-1185">Reference proteome</keyword>
<protein>
    <recommendedName>
        <fullName evidence="4">Major capsid protein</fullName>
    </recommendedName>
</protein>
<dbReference type="Gene3D" id="2.60.169.10">
    <property type="entry name" value="Microviridae F protein"/>
    <property type="match status" value="1"/>
</dbReference>
<dbReference type="RefSeq" id="WP_136353793.1">
    <property type="nucleotide sequence ID" value="NZ_SSNY01000001.1"/>
</dbReference>
<name>A0ABY2QDL2_9HYPH</name>
<dbReference type="EMBL" id="SSNY01000001">
    <property type="protein sequence ID" value="THF60018.1"/>
    <property type="molecule type" value="Genomic_DNA"/>
</dbReference>
<reference evidence="2 3" key="1">
    <citation type="submission" date="2019-04" db="EMBL/GenBank/DDBJ databases">
        <title>Mesorhizobium composti sp. nov., isolated from compost.</title>
        <authorList>
            <person name="Lin S.-Y."/>
            <person name="Hameed A."/>
            <person name="Hsieh Y.-T."/>
            <person name="Young C.-C."/>
        </authorList>
    </citation>
    <scope>NUCLEOTIDE SEQUENCE [LARGE SCALE GENOMIC DNA]</scope>
    <source>
        <strain evidence="2 3">CC-YTH430</strain>
    </source>
</reference>
<evidence type="ECO:0000313" key="2">
    <source>
        <dbReference type="EMBL" id="THF60018.1"/>
    </source>
</evidence>
<proteinExistence type="predicted"/>